<keyword evidence="1" id="KW-0812">Transmembrane</keyword>
<keyword evidence="1" id="KW-1133">Transmembrane helix</keyword>
<feature type="transmembrane region" description="Helical" evidence="1">
    <location>
        <begin position="12"/>
        <end position="29"/>
    </location>
</feature>
<organism evidence="2">
    <name type="scientific">marine metagenome</name>
    <dbReference type="NCBI Taxonomy" id="408172"/>
    <lineage>
        <taxon>unclassified sequences</taxon>
        <taxon>metagenomes</taxon>
        <taxon>ecological metagenomes</taxon>
    </lineage>
</organism>
<evidence type="ECO:0000256" key="1">
    <source>
        <dbReference type="SAM" id="Phobius"/>
    </source>
</evidence>
<gene>
    <name evidence="2" type="ORF">METZ01_LOCUS330651</name>
</gene>
<protein>
    <submittedName>
        <fullName evidence="2">Uncharacterized protein</fullName>
    </submittedName>
</protein>
<dbReference type="AlphaFoldDB" id="A0A382PY46"/>
<sequence>MAYSLDQSNNLFFDKVLWVAICAFVYIYISC</sequence>
<accession>A0A382PY46</accession>
<dbReference type="EMBL" id="UINC01110347">
    <property type="protein sequence ID" value="SVC77797.1"/>
    <property type="molecule type" value="Genomic_DNA"/>
</dbReference>
<name>A0A382PY46_9ZZZZ</name>
<keyword evidence="1" id="KW-0472">Membrane</keyword>
<evidence type="ECO:0000313" key="2">
    <source>
        <dbReference type="EMBL" id="SVC77797.1"/>
    </source>
</evidence>
<reference evidence="2" key="1">
    <citation type="submission" date="2018-05" db="EMBL/GenBank/DDBJ databases">
        <authorList>
            <person name="Lanie J.A."/>
            <person name="Ng W.-L."/>
            <person name="Kazmierczak K.M."/>
            <person name="Andrzejewski T.M."/>
            <person name="Davidsen T.M."/>
            <person name="Wayne K.J."/>
            <person name="Tettelin H."/>
            <person name="Glass J.I."/>
            <person name="Rusch D."/>
            <person name="Podicherti R."/>
            <person name="Tsui H.-C.T."/>
            <person name="Winkler M.E."/>
        </authorList>
    </citation>
    <scope>NUCLEOTIDE SEQUENCE</scope>
</reference>
<proteinExistence type="predicted"/>